<keyword evidence="3" id="KW-1185">Reference proteome</keyword>
<keyword evidence="2" id="KW-0489">Methyltransferase</keyword>
<evidence type="ECO:0000313" key="3">
    <source>
        <dbReference type="Proteomes" id="UP000241595"/>
    </source>
</evidence>
<keyword evidence="2" id="KW-0808">Transferase</keyword>
<dbReference type="Gene3D" id="3.40.50.150">
    <property type="entry name" value="Vaccinia Virus protein VP39"/>
    <property type="match status" value="1"/>
</dbReference>
<dbReference type="InterPro" id="IPR041698">
    <property type="entry name" value="Methyltransf_25"/>
</dbReference>
<accession>A0A2U3NIS8</accession>
<dbReference type="InterPro" id="IPR029063">
    <property type="entry name" value="SAM-dependent_MTases_sf"/>
</dbReference>
<reference evidence="2 3" key="1">
    <citation type="submission" date="2017-01" db="EMBL/GenBank/DDBJ databases">
        <authorList>
            <consortium name="Urmite Genomes"/>
        </authorList>
    </citation>
    <scope>NUCLEOTIDE SEQUENCE [LARGE SCALE GENOMIC DNA]</scope>
    <source>
        <strain evidence="2 3">AB308</strain>
    </source>
</reference>
<proteinExistence type="predicted"/>
<feature type="domain" description="Methyltransferase" evidence="1">
    <location>
        <begin position="51"/>
        <end position="149"/>
    </location>
</feature>
<dbReference type="AlphaFoldDB" id="A0A2U3NIS8"/>
<dbReference type="CDD" id="cd02440">
    <property type="entry name" value="AdoMet_MTases"/>
    <property type="match status" value="1"/>
</dbReference>
<dbReference type="Pfam" id="PF13649">
    <property type="entry name" value="Methyltransf_25"/>
    <property type="match status" value="1"/>
</dbReference>
<protein>
    <submittedName>
        <fullName evidence="2">Ubiquinone/menaquinone biosynthesis C-methylase UbiE</fullName>
    </submittedName>
</protein>
<evidence type="ECO:0000259" key="1">
    <source>
        <dbReference type="Pfam" id="PF13649"/>
    </source>
</evidence>
<gene>
    <name evidence="2" type="ORF">MTAB308_4940</name>
</gene>
<dbReference type="EMBL" id="FTRV01000016">
    <property type="protein sequence ID" value="SPM31422.1"/>
    <property type="molecule type" value="Genomic_DNA"/>
</dbReference>
<dbReference type="SUPFAM" id="SSF53335">
    <property type="entry name" value="S-adenosyl-L-methionine-dependent methyltransferases"/>
    <property type="match status" value="1"/>
</dbReference>
<dbReference type="GO" id="GO:0008168">
    <property type="term" value="F:methyltransferase activity"/>
    <property type="evidence" value="ECO:0007669"/>
    <property type="project" value="UniProtKB-KW"/>
</dbReference>
<evidence type="ECO:0000313" key="2">
    <source>
        <dbReference type="EMBL" id="SPM31422.1"/>
    </source>
</evidence>
<organism evidence="2 3">
    <name type="scientific">Mycobacterium terramassiliense</name>
    <dbReference type="NCBI Taxonomy" id="1841859"/>
    <lineage>
        <taxon>Bacteria</taxon>
        <taxon>Bacillati</taxon>
        <taxon>Actinomycetota</taxon>
        <taxon>Actinomycetes</taxon>
        <taxon>Mycobacteriales</taxon>
        <taxon>Mycobacteriaceae</taxon>
        <taxon>Mycobacterium</taxon>
    </lineage>
</organism>
<dbReference type="Proteomes" id="UP000241595">
    <property type="component" value="Unassembled WGS sequence"/>
</dbReference>
<sequence length="223" mass="24330">MAGMGEQPAKDFVPAAPQLWTYDVLSFLLTRARHWRPALLKQVAPARGDVIADIGCGTGTQLRLLARACPTARLIGIDPDDAIRRRARAKLAGVGTPVELLAGFARDSADLLRGRRVTKVLSSLMFHQVPLAEKRSGLASMYAALAVGGSLHVADYGLQRTPKMRSRFRMVQKGDGFDNTEPNAQGVLPELMTDVGFEDVQETRVFETLSGSISIYRAVRRQA</sequence>
<dbReference type="GO" id="GO:0032259">
    <property type="term" value="P:methylation"/>
    <property type="evidence" value="ECO:0007669"/>
    <property type="project" value="UniProtKB-KW"/>
</dbReference>
<name>A0A2U3NIS8_9MYCO</name>
<dbReference type="STRING" id="1841859.GCA_900157385_04943"/>
<keyword evidence="2" id="KW-0830">Ubiquinone</keyword>